<name>A0A919DBW9_9GAMM</name>
<feature type="compositionally biased region" description="Low complexity" evidence="1">
    <location>
        <begin position="486"/>
        <end position="506"/>
    </location>
</feature>
<keyword evidence="4" id="KW-1185">Reference proteome</keyword>
<dbReference type="Gene3D" id="2.40.10.10">
    <property type="entry name" value="Trypsin-like serine proteases"/>
    <property type="match status" value="2"/>
</dbReference>
<dbReference type="SUPFAM" id="SSF50494">
    <property type="entry name" value="Trypsin-like serine proteases"/>
    <property type="match status" value="1"/>
</dbReference>
<accession>A0A919DBW9</accession>
<keyword evidence="2" id="KW-0732">Signal</keyword>
<dbReference type="EMBL" id="BNCF01000006">
    <property type="protein sequence ID" value="GHE32905.1"/>
    <property type="molecule type" value="Genomic_DNA"/>
</dbReference>
<organism evidence="3 4">
    <name type="scientific">Vulcaniibacterium thermophilum</name>
    <dbReference type="NCBI Taxonomy" id="1169913"/>
    <lineage>
        <taxon>Bacteria</taxon>
        <taxon>Pseudomonadati</taxon>
        <taxon>Pseudomonadota</taxon>
        <taxon>Gammaproteobacteria</taxon>
        <taxon>Lysobacterales</taxon>
        <taxon>Lysobacteraceae</taxon>
        <taxon>Vulcaniibacterium</taxon>
    </lineage>
</organism>
<proteinExistence type="predicted"/>
<dbReference type="Proteomes" id="UP000636453">
    <property type="component" value="Unassembled WGS sequence"/>
</dbReference>
<evidence type="ECO:0000313" key="4">
    <source>
        <dbReference type="Proteomes" id="UP000636453"/>
    </source>
</evidence>
<feature type="chain" id="PRO_5037503560" evidence="2">
    <location>
        <begin position="23"/>
        <end position="517"/>
    </location>
</feature>
<evidence type="ECO:0000313" key="3">
    <source>
        <dbReference type="EMBL" id="GHE32905.1"/>
    </source>
</evidence>
<dbReference type="PANTHER" id="PTHR36234">
    <property type="entry name" value="LYSYL ENDOPEPTIDASE"/>
    <property type="match status" value="1"/>
</dbReference>
<reference evidence="3" key="2">
    <citation type="submission" date="2020-09" db="EMBL/GenBank/DDBJ databases">
        <authorList>
            <person name="Sun Q."/>
            <person name="Kim S."/>
        </authorList>
    </citation>
    <scope>NUCLEOTIDE SEQUENCE</scope>
    <source>
        <strain evidence="3">KCTC 32020</strain>
    </source>
</reference>
<feature type="signal peptide" evidence="2">
    <location>
        <begin position="1"/>
        <end position="22"/>
    </location>
</feature>
<feature type="compositionally biased region" description="Basic and acidic residues" evidence="1">
    <location>
        <begin position="507"/>
        <end position="517"/>
    </location>
</feature>
<dbReference type="InterPro" id="IPR009003">
    <property type="entry name" value="Peptidase_S1_PA"/>
</dbReference>
<dbReference type="Pfam" id="PF13365">
    <property type="entry name" value="Trypsin_2"/>
    <property type="match status" value="1"/>
</dbReference>
<protein>
    <submittedName>
        <fullName evidence="3">Lysyl endopeptidase</fullName>
    </submittedName>
</protein>
<dbReference type="RefSeq" id="WP_189766619.1">
    <property type="nucleotide sequence ID" value="NZ_BNCF01000006.1"/>
</dbReference>
<sequence length="517" mass="54264">MRRLSLLLALAVVCGSAAPALASEAPRASGEYSRTPAPRALAWRQPLPSATKAARLTYREIGLERLLKFQRAQADRRAKGVALIGMPRRAALEADRATLPPLRWTATGGGAAVARVEVRSRDALALRVGLDVAALDDRVEVRVAGSDAPMRVVAAFTGAQMKRLRGDDGLFWTPGTDGEAQLIELYRPAGVPAAGVRVQAPALSHLFASSRNGFKLLEKIGESGSCNVDTACRVAELGQAFVDAKNAVAHMQFVVGGSTYICTGTLLADTSPATQIPYFYSANHCFAEGDGAPVPARMQAVANTLNTFWRYEATACGSGVSQPQRQLAGGAVYLYSDERTDAMLLRLNDAAPAGAYFAAWNAGPLPASSDVLAIHHPRGDAKKVSSGRHVSSNADLHTVGWLQGTTEGGSSGSGLFTLGSGGYELRGGLYGGWASCANTGSLSNTSNRDEYSRFDVVFPRISAHLAAEPIPMNGSRPLIPPDVLTGGAAPTAAPAAPSRPAAAPVRARGEALRQRQR</sequence>
<evidence type="ECO:0000256" key="1">
    <source>
        <dbReference type="SAM" id="MobiDB-lite"/>
    </source>
</evidence>
<comment type="caution">
    <text evidence="3">The sequence shown here is derived from an EMBL/GenBank/DDBJ whole genome shotgun (WGS) entry which is preliminary data.</text>
</comment>
<gene>
    <name evidence="3" type="primary">prpL</name>
    <name evidence="3" type="ORF">GCM10007167_13700</name>
</gene>
<dbReference type="PANTHER" id="PTHR36234:SF5">
    <property type="entry name" value="LYSYL ENDOPEPTIDASE"/>
    <property type="match status" value="1"/>
</dbReference>
<reference evidence="3" key="1">
    <citation type="journal article" date="2014" name="Int. J. Syst. Evol. Microbiol.">
        <title>Complete genome sequence of Corynebacterium casei LMG S-19264T (=DSM 44701T), isolated from a smear-ripened cheese.</title>
        <authorList>
            <consortium name="US DOE Joint Genome Institute (JGI-PGF)"/>
            <person name="Walter F."/>
            <person name="Albersmeier A."/>
            <person name="Kalinowski J."/>
            <person name="Ruckert C."/>
        </authorList>
    </citation>
    <scope>NUCLEOTIDE SEQUENCE</scope>
    <source>
        <strain evidence="3">KCTC 32020</strain>
    </source>
</reference>
<evidence type="ECO:0000256" key="2">
    <source>
        <dbReference type="SAM" id="SignalP"/>
    </source>
</evidence>
<dbReference type="InterPro" id="IPR043504">
    <property type="entry name" value="Peptidase_S1_PA_chymotrypsin"/>
</dbReference>
<dbReference type="AlphaFoldDB" id="A0A919DBW9"/>
<feature type="region of interest" description="Disordered" evidence="1">
    <location>
        <begin position="470"/>
        <end position="517"/>
    </location>
</feature>